<accession>A0AAV4A9M8</accession>
<protein>
    <submittedName>
        <fullName evidence="1">Uncharacterized protein</fullName>
    </submittedName>
</protein>
<name>A0AAV4A9M8_9GAST</name>
<dbReference type="AlphaFoldDB" id="A0AAV4A9M8"/>
<organism evidence="1 2">
    <name type="scientific">Plakobranchus ocellatus</name>
    <dbReference type="NCBI Taxonomy" id="259542"/>
    <lineage>
        <taxon>Eukaryota</taxon>
        <taxon>Metazoa</taxon>
        <taxon>Spiralia</taxon>
        <taxon>Lophotrochozoa</taxon>
        <taxon>Mollusca</taxon>
        <taxon>Gastropoda</taxon>
        <taxon>Heterobranchia</taxon>
        <taxon>Euthyneura</taxon>
        <taxon>Panpulmonata</taxon>
        <taxon>Sacoglossa</taxon>
        <taxon>Placobranchoidea</taxon>
        <taxon>Plakobranchidae</taxon>
        <taxon>Plakobranchus</taxon>
    </lineage>
</organism>
<comment type="caution">
    <text evidence="1">The sequence shown here is derived from an EMBL/GenBank/DDBJ whole genome shotgun (WGS) entry which is preliminary data.</text>
</comment>
<gene>
    <name evidence="1" type="ORF">PoB_003439100</name>
</gene>
<dbReference type="Proteomes" id="UP000735302">
    <property type="component" value="Unassembled WGS sequence"/>
</dbReference>
<sequence length="105" mass="11943">MDAVFNNSIGHSFLPSAPGARADQANHAELLTNKYFCFTAVPSADKNSRKALSWSLRVWVAFVLFPRKYSFQSAWTKAALVWREILTESEKNPPKTRVDLERRKG</sequence>
<reference evidence="1 2" key="1">
    <citation type="journal article" date="2021" name="Elife">
        <title>Chloroplast acquisition without the gene transfer in kleptoplastic sea slugs, Plakobranchus ocellatus.</title>
        <authorList>
            <person name="Maeda T."/>
            <person name="Takahashi S."/>
            <person name="Yoshida T."/>
            <person name="Shimamura S."/>
            <person name="Takaki Y."/>
            <person name="Nagai Y."/>
            <person name="Toyoda A."/>
            <person name="Suzuki Y."/>
            <person name="Arimoto A."/>
            <person name="Ishii H."/>
            <person name="Satoh N."/>
            <person name="Nishiyama T."/>
            <person name="Hasebe M."/>
            <person name="Maruyama T."/>
            <person name="Minagawa J."/>
            <person name="Obokata J."/>
            <person name="Shigenobu S."/>
        </authorList>
    </citation>
    <scope>NUCLEOTIDE SEQUENCE [LARGE SCALE GENOMIC DNA]</scope>
</reference>
<evidence type="ECO:0000313" key="2">
    <source>
        <dbReference type="Proteomes" id="UP000735302"/>
    </source>
</evidence>
<proteinExistence type="predicted"/>
<keyword evidence="2" id="KW-1185">Reference proteome</keyword>
<dbReference type="EMBL" id="BLXT01003924">
    <property type="protein sequence ID" value="GFO07886.1"/>
    <property type="molecule type" value="Genomic_DNA"/>
</dbReference>
<evidence type="ECO:0000313" key="1">
    <source>
        <dbReference type="EMBL" id="GFO07886.1"/>
    </source>
</evidence>